<feature type="compositionally biased region" description="Low complexity" evidence="6">
    <location>
        <begin position="21"/>
        <end position="47"/>
    </location>
</feature>
<dbReference type="GO" id="GO:0005840">
    <property type="term" value="C:ribosome"/>
    <property type="evidence" value="ECO:0007669"/>
    <property type="project" value="UniProtKB-KW"/>
</dbReference>
<dbReference type="Pfam" id="PF00333">
    <property type="entry name" value="Ribosomal_S5"/>
    <property type="match status" value="1"/>
</dbReference>
<evidence type="ECO:0000256" key="6">
    <source>
        <dbReference type="SAM" id="MobiDB-lite"/>
    </source>
</evidence>
<dbReference type="GO" id="GO:0005737">
    <property type="term" value="C:cytoplasm"/>
    <property type="evidence" value="ECO:0007669"/>
    <property type="project" value="UniProtKB-ARBA"/>
</dbReference>
<feature type="region of interest" description="Disordered" evidence="6">
    <location>
        <begin position="21"/>
        <end position="119"/>
    </location>
</feature>
<name>A0A7R9V1V9_9CHLO</name>
<evidence type="ECO:0000256" key="2">
    <source>
        <dbReference type="ARBA" id="ARBA00022980"/>
    </source>
</evidence>
<dbReference type="InterPro" id="IPR020568">
    <property type="entry name" value="Ribosomal_Su5_D2-typ_SF"/>
</dbReference>
<reference evidence="8" key="1">
    <citation type="submission" date="2021-01" db="EMBL/GenBank/DDBJ databases">
        <authorList>
            <person name="Corre E."/>
            <person name="Pelletier E."/>
            <person name="Niang G."/>
            <person name="Scheremetjew M."/>
            <person name="Finn R."/>
            <person name="Kale V."/>
            <person name="Holt S."/>
            <person name="Cochrane G."/>
            <person name="Meng A."/>
            <person name="Brown T."/>
            <person name="Cohen L."/>
        </authorList>
    </citation>
    <scope>NUCLEOTIDE SEQUENCE</scope>
    <source>
        <strain evidence="8">CCMP219</strain>
    </source>
</reference>
<protein>
    <recommendedName>
        <fullName evidence="7">S5 DRBM domain-containing protein</fullName>
    </recommendedName>
</protein>
<dbReference type="PROSITE" id="PS50881">
    <property type="entry name" value="S5_DSRBD"/>
    <property type="match status" value="1"/>
</dbReference>
<keyword evidence="2 4" id="KW-0689">Ribosomal protein</keyword>
<dbReference type="Gene3D" id="3.30.160.20">
    <property type="match status" value="1"/>
</dbReference>
<dbReference type="AlphaFoldDB" id="A0A7R9V1V9"/>
<dbReference type="InterPro" id="IPR005324">
    <property type="entry name" value="Ribosomal_uS5_C"/>
</dbReference>
<dbReference type="GO" id="GO:0003735">
    <property type="term" value="F:structural constituent of ribosome"/>
    <property type="evidence" value="ECO:0007669"/>
    <property type="project" value="UniProtKB-UniRule"/>
</dbReference>
<keyword evidence="3 4" id="KW-0687">Ribonucleoprotein</keyword>
<dbReference type="InterPro" id="IPR014721">
    <property type="entry name" value="Ribsml_uS5_D2-typ_fold_subgr"/>
</dbReference>
<evidence type="ECO:0000313" key="8">
    <source>
        <dbReference type="EMBL" id="CAD8280400.1"/>
    </source>
</evidence>
<dbReference type="Pfam" id="PF03719">
    <property type="entry name" value="Ribosomal_S5_C"/>
    <property type="match status" value="1"/>
</dbReference>
<evidence type="ECO:0000259" key="7">
    <source>
        <dbReference type="PROSITE" id="PS50881"/>
    </source>
</evidence>
<dbReference type="InterPro" id="IPR013810">
    <property type="entry name" value="Ribosomal_uS5_N"/>
</dbReference>
<dbReference type="PANTHER" id="PTHR48277">
    <property type="entry name" value="MITOCHONDRIAL RIBOSOMAL PROTEIN S5"/>
    <property type="match status" value="1"/>
</dbReference>
<proteinExistence type="inferred from homology"/>
<evidence type="ECO:0000256" key="5">
    <source>
        <dbReference type="RuleBase" id="RU003823"/>
    </source>
</evidence>
<dbReference type="FunFam" id="3.30.230.10:FF:000002">
    <property type="entry name" value="30S ribosomal protein S5"/>
    <property type="match status" value="1"/>
</dbReference>
<dbReference type="GO" id="GO:0006412">
    <property type="term" value="P:translation"/>
    <property type="evidence" value="ECO:0007669"/>
    <property type="project" value="InterPro"/>
</dbReference>
<evidence type="ECO:0000256" key="3">
    <source>
        <dbReference type="ARBA" id="ARBA00023274"/>
    </source>
</evidence>
<dbReference type="PANTHER" id="PTHR48277:SF1">
    <property type="entry name" value="MITOCHONDRIAL RIBOSOMAL PROTEIN S5"/>
    <property type="match status" value="1"/>
</dbReference>
<feature type="compositionally biased region" description="Basic and acidic residues" evidence="6">
    <location>
        <begin position="95"/>
        <end position="105"/>
    </location>
</feature>
<dbReference type="GO" id="GO:1990904">
    <property type="term" value="C:ribonucleoprotein complex"/>
    <property type="evidence" value="ECO:0007669"/>
    <property type="project" value="UniProtKB-UniRule"/>
</dbReference>
<comment type="similarity">
    <text evidence="1 5">Belongs to the universal ribosomal protein uS5 family.</text>
</comment>
<dbReference type="Gene3D" id="3.30.230.10">
    <property type="match status" value="1"/>
</dbReference>
<sequence>MPKFGASPSMGSFASAALHAVPPAAGGPALPAHGGSSVRCAASSSVADEADEESSTKGGVLSTPRSSSSGVSLEGDEDDEGSAHERRTFRKPRKRSEADGRERAPLTRQQRMTMDAASLDSADPLEFKMLARDSFLDKPEKQIPIPQNIREVLYKFNWDKVLVDVRRTIHIAPRGKQEVYTAMVAVGNLQGLLGLGLADAATAQDAVAKAHMDSYSNLTYVPLYRGHTVFHRVDHSFHRMKMRVMPRHDGWGVRASSLVSELCSLVGIKNVTVQLIGAVRNKFFVAQCFQEALARQNAPHDGIEATGVYLRETLRSSGGGLAVGLQRGVGAP</sequence>
<organism evidence="8">
    <name type="scientific">Chlamydomonas euryale</name>
    <dbReference type="NCBI Taxonomy" id="1486919"/>
    <lineage>
        <taxon>Eukaryota</taxon>
        <taxon>Viridiplantae</taxon>
        <taxon>Chlorophyta</taxon>
        <taxon>core chlorophytes</taxon>
        <taxon>Chlorophyceae</taxon>
        <taxon>CS clade</taxon>
        <taxon>Chlamydomonadales</taxon>
        <taxon>Chlamydomonadaceae</taxon>
        <taxon>Chlamydomonas</taxon>
    </lineage>
</organism>
<accession>A0A7R9V1V9</accession>
<dbReference type="SUPFAM" id="SSF54211">
    <property type="entry name" value="Ribosomal protein S5 domain 2-like"/>
    <property type="match status" value="1"/>
</dbReference>
<dbReference type="GO" id="GO:0003723">
    <property type="term" value="F:RNA binding"/>
    <property type="evidence" value="ECO:0007669"/>
    <property type="project" value="InterPro"/>
</dbReference>
<feature type="domain" description="S5 DRBM" evidence="7">
    <location>
        <begin position="158"/>
        <end position="221"/>
    </location>
</feature>
<evidence type="ECO:0000256" key="4">
    <source>
        <dbReference type="PROSITE-ProRule" id="PRU00268"/>
    </source>
</evidence>
<dbReference type="EMBL" id="HBEC01000944">
    <property type="protein sequence ID" value="CAD8280400.1"/>
    <property type="molecule type" value="Transcribed_RNA"/>
</dbReference>
<gene>
    <name evidence="8" type="ORF">CEUR00632_LOCUS435</name>
</gene>
<evidence type="ECO:0000256" key="1">
    <source>
        <dbReference type="ARBA" id="ARBA00008945"/>
    </source>
</evidence>
<dbReference type="SUPFAM" id="SSF54768">
    <property type="entry name" value="dsRNA-binding domain-like"/>
    <property type="match status" value="1"/>
</dbReference>
<dbReference type="InterPro" id="IPR000851">
    <property type="entry name" value="Ribosomal_uS5"/>
</dbReference>